<keyword evidence="4" id="KW-1185">Reference proteome</keyword>
<keyword evidence="2" id="KW-1133">Transmembrane helix</keyword>
<name>A0AAW1D6V5_9HEMI</name>
<accession>A0AAW1D6V5</accession>
<protein>
    <recommendedName>
        <fullName evidence="5">PGG domain-containing protein</fullName>
    </recommendedName>
</protein>
<feature type="transmembrane region" description="Helical" evidence="2">
    <location>
        <begin position="118"/>
        <end position="135"/>
    </location>
</feature>
<sequence length="138" mass="16043">MQRKKRRVYKSLRTPDQATQTPQQQEPLDEEPKNKEKRSVCSSLSQVWMIKDQNVKKMRQVESFVYKAVQCKEPAVSKRMIILVALTSVLCAIAAYVTRGTLFEPPPPPGHLKHLMRILMDFILILAHPTVWFFNHIN</sequence>
<keyword evidence="2" id="KW-0812">Transmembrane</keyword>
<evidence type="ECO:0000256" key="1">
    <source>
        <dbReference type="SAM" id="MobiDB-lite"/>
    </source>
</evidence>
<gene>
    <name evidence="3" type="ORF">O3M35_008182</name>
</gene>
<dbReference type="Proteomes" id="UP001461498">
    <property type="component" value="Unassembled WGS sequence"/>
</dbReference>
<dbReference type="AlphaFoldDB" id="A0AAW1D6V5"/>
<feature type="compositionally biased region" description="Low complexity" evidence="1">
    <location>
        <begin position="14"/>
        <end position="26"/>
    </location>
</feature>
<proteinExistence type="predicted"/>
<evidence type="ECO:0000313" key="3">
    <source>
        <dbReference type="EMBL" id="KAK9506207.1"/>
    </source>
</evidence>
<organism evidence="3 4">
    <name type="scientific">Rhynocoris fuscipes</name>
    <dbReference type="NCBI Taxonomy" id="488301"/>
    <lineage>
        <taxon>Eukaryota</taxon>
        <taxon>Metazoa</taxon>
        <taxon>Ecdysozoa</taxon>
        <taxon>Arthropoda</taxon>
        <taxon>Hexapoda</taxon>
        <taxon>Insecta</taxon>
        <taxon>Pterygota</taxon>
        <taxon>Neoptera</taxon>
        <taxon>Paraneoptera</taxon>
        <taxon>Hemiptera</taxon>
        <taxon>Heteroptera</taxon>
        <taxon>Panheteroptera</taxon>
        <taxon>Cimicomorpha</taxon>
        <taxon>Reduviidae</taxon>
        <taxon>Harpactorinae</taxon>
        <taxon>Harpactorini</taxon>
        <taxon>Rhynocoris</taxon>
    </lineage>
</organism>
<comment type="caution">
    <text evidence="3">The sequence shown here is derived from an EMBL/GenBank/DDBJ whole genome shotgun (WGS) entry which is preliminary data.</text>
</comment>
<dbReference type="EMBL" id="JAPXFL010000005">
    <property type="protein sequence ID" value="KAK9506207.1"/>
    <property type="molecule type" value="Genomic_DNA"/>
</dbReference>
<evidence type="ECO:0000313" key="4">
    <source>
        <dbReference type="Proteomes" id="UP001461498"/>
    </source>
</evidence>
<keyword evidence="2" id="KW-0472">Membrane</keyword>
<reference evidence="3 4" key="1">
    <citation type="submission" date="2022-12" db="EMBL/GenBank/DDBJ databases">
        <title>Chromosome-level genome assembly of true bugs.</title>
        <authorList>
            <person name="Ma L."/>
            <person name="Li H."/>
        </authorList>
    </citation>
    <scope>NUCLEOTIDE SEQUENCE [LARGE SCALE GENOMIC DNA]</scope>
    <source>
        <strain evidence="3">Lab_2022b</strain>
    </source>
</reference>
<feature type="compositionally biased region" description="Basic residues" evidence="1">
    <location>
        <begin position="1"/>
        <end position="10"/>
    </location>
</feature>
<evidence type="ECO:0000256" key="2">
    <source>
        <dbReference type="SAM" id="Phobius"/>
    </source>
</evidence>
<feature type="region of interest" description="Disordered" evidence="1">
    <location>
        <begin position="1"/>
        <end position="38"/>
    </location>
</feature>
<feature type="transmembrane region" description="Helical" evidence="2">
    <location>
        <begin position="80"/>
        <end position="98"/>
    </location>
</feature>
<evidence type="ECO:0008006" key="5">
    <source>
        <dbReference type="Google" id="ProtNLM"/>
    </source>
</evidence>